<dbReference type="CDD" id="cd00085">
    <property type="entry name" value="HNHc"/>
    <property type="match status" value="1"/>
</dbReference>
<gene>
    <name evidence="2" type="ORF">FHS27_006390</name>
</gene>
<dbReference type="Pfam" id="PF14279">
    <property type="entry name" value="HNH_5"/>
    <property type="match status" value="1"/>
</dbReference>
<sequence>MANRNKQQLFDHYRKSAAVAGMSHPEGSLTCPLCWEPASFDTLSVEHIIPGSVGGNRIVLTCTTCNNTHGSLYDSHLSQFQKTKDGFNGQGTLPVILEVLGKRVTANIEWGDGFKNINIVGEASNPAEVAAMQADAEAGRFGELNLTINYGYIKNRFQTGLLRCAYLSLYKCFGYEYACTEIVQVLRRRICDMNQETPRLGSFIGAFRNGAVPYSDPYFIVPGNVNGVQFFMVAIRLKKQTESYHFVYMPAPCDRSDEFFEMMERCPRDNDGATLTIPHQLVFT</sequence>
<comment type="caution">
    <text evidence="2">The sequence shown here is derived from an EMBL/GenBank/DDBJ whole genome shotgun (WGS) entry which is preliminary data.</text>
</comment>
<reference evidence="2 3" key="1">
    <citation type="submission" date="2020-08" db="EMBL/GenBank/DDBJ databases">
        <title>Genomic Encyclopedia of Type Strains, Phase III (KMG-III): the genomes of soil and plant-associated and newly described type strains.</title>
        <authorList>
            <person name="Whitman W."/>
        </authorList>
    </citation>
    <scope>NUCLEOTIDE SEQUENCE [LARGE SCALE GENOMIC DNA]</scope>
    <source>
        <strain evidence="2 3">CECT 8075</strain>
    </source>
</reference>
<keyword evidence="3" id="KW-1185">Reference proteome</keyword>
<dbReference type="AlphaFoldDB" id="A0A7W5E5L1"/>
<dbReference type="RefSeq" id="WP_184309931.1">
    <property type="nucleotide sequence ID" value="NZ_JACHXU010000041.1"/>
</dbReference>
<dbReference type="InterPro" id="IPR029471">
    <property type="entry name" value="HNH_5"/>
</dbReference>
<evidence type="ECO:0000313" key="3">
    <source>
        <dbReference type="Proteomes" id="UP000536179"/>
    </source>
</evidence>
<protein>
    <recommendedName>
        <fullName evidence="1">HNH endonuclease 5 domain-containing protein</fullName>
    </recommendedName>
</protein>
<feature type="domain" description="HNH endonuclease 5" evidence="1">
    <location>
        <begin position="31"/>
        <end position="79"/>
    </location>
</feature>
<evidence type="ECO:0000313" key="2">
    <source>
        <dbReference type="EMBL" id="MBB3210543.1"/>
    </source>
</evidence>
<dbReference type="Proteomes" id="UP000536179">
    <property type="component" value="Unassembled WGS sequence"/>
</dbReference>
<evidence type="ECO:0000259" key="1">
    <source>
        <dbReference type="Pfam" id="PF14279"/>
    </source>
</evidence>
<proteinExistence type="predicted"/>
<dbReference type="EMBL" id="JACHXU010000041">
    <property type="protein sequence ID" value="MBB3210543.1"/>
    <property type="molecule type" value="Genomic_DNA"/>
</dbReference>
<dbReference type="Gene3D" id="1.10.30.50">
    <property type="match status" value="1"/>
</dbReference>
<organism evidence="2 3">
    <name type="scientific">Aporhodopirellula rubra</name>
    <dbReference type="NCBI Taxonomy" id="980271"/>
    <lineage>
        <taxon>Bacteria</taxon>
        <taxon>Pseudomonadati</taxon>
        <taxon>Planctomycetota</taxon>
        <taxon>Planctomycetia</taxon>
        <taxon>Pirellulales</taxon>
        <taxon>Pirellulaceae</taxon>
        <taxon>Aporhodopirellula</taxon>
    </lineage>
</organism>
<accession>A0A7W5E5L1</accession>
<dbReference type="InterPro" id="IPR003615">
    <property type="entry name" value="HNH_nuc"/>
</dbReference>
<name>A0A7W5E5L1_9BACT</name>